<dbReference type="PANTHER" id="PTHR30349">
    <property type="entry name" value="PHAGE INTEGRASE-RELATED"/>
    <property type="match status" value="1"/>
</dbReference>
<evidence type="ECO:0000259" key="6">
    <source>
        <dbReference type="PROSITE" id="PS51900"/>
    </source>
</evidence>
<dbReference type="STRING" id="1802593.A2172_00135"/>
<dbReference type="AlphaFoldDB" id="A0A1G1W9C6"/>
<dbReference type="GO" id="GO:0003677">
    <property type="term" value="F:DNA binding"/>
    <property type="evidence" value="ECO:0007669"/>
    <property type="project" value="UniProtKB-UniRule"/>
</dbReference>
<evidence type="ECO:0000259" key="5">
    <source>
        <dbReference type="PROSITE" id="PS51898"/>
    </source>
</evidence>
<dbReference type="InterPro" id="IPR010998">
    <property type="entry name" value="Integrase_recombinase_N"/>
</dbReference>
<dbReference type="InterPro" id="IPR004107">
    <property type="entry name" value="Integrase_SAM-like_N"/>
</dbReference>
<dbReference type="EMBL" id="MHCP01000014">
    <property type="protein sequence ID" value="OGY24265.1"/>
    <property type="molecule type" value="Genomic_DNA"/>
</dbReference>
<evidence type="ECO:0008006" key="9">
    <source>
        <dbReference type="Google" id="ProtNLM"/>
    </source>
</evidence>
<dbReference type="PROSITE" id="PS51898">
    <property type="entry name" value="TYR_RECOMBINASE"/>
    <property type="match status" value="1"/>
</dbReference>
<protein>
    <recommendedName>
        <fullName evidence="9">Tyr recombinase domain-containing protein</fullName>
    </recommendedName>
</protein>
<feature type="domain" description="Tyr recombinase" evidence="5">
    <location>
        <begin position="114"/>
        <end position="300"/>
    </location>
</feature>
<dbReference type="InterPro" id="IPR002104">
    <property type="entry name" value="Integrase_catalytic"/>
</dbReference>
<keyword evidence="1" id="KW-0229">DNA integration</keyword>
<dbReference type="Proteomes" id="UP000176631">
    <property type="component" value="Unassembled WGS sequence"/>
</dbReference>
<dbReference type="GO" id="GO:0015074">
    <property type="term" value="P:DNA integration"/>
    <property type="evidence" value="ECO:0007669"/>
    <property type="project" value="UniProtKB-KW"/>
</dbReference>
<organism evidence="7 8">
    <name type="scientific">Candidatus Woykebacteria bacterium RBG_13_40_15</name>
    <dbReference type="NCBI Taxonomy" id="1802593"/>
    <lineage>
        <taxon>Bacteria</taxon>
        <taxon>Candidatus Woykeibacteriota</taxon>
    </lineage>
</organism>
<dbReference type="InterPro" id="IPR050090">
    <property type="entry name" value="Tyrosine_recombinase_XerCD"/>
</dbReference>
<gene>
    <name evidence="7" type="ORF">A2172_00135</name>
</gene>
<dbReference type="Pfam" id="PF00589">
    <property type="entry name" value="Phage_integrase"/>
    <property type="match status" value="1"/>
</dbReference>
<evidence type="ECO:0000256" key="3">
    <source>
        <dbReference type="ARBA" id="ARBA00023172"/>
    </source>
</evidence>
<dbReference type="PROSITE" id="PS51900">
    <property type="entry name" value="CB"/>
    <property type="match status" value="1"/>
</dbReference>
<keyword evidence="3" id="KW-0233">DNA recombination</keyword>
<reference evidence="7 8" key="1">
    <citation type="journal article" date="2016" name="Nat. Commun.">
        <title>Thousands of microbial genomes shed light on interconnected biogeochemical processes in an aquifer system.</title>
        <authorList>
            <person name="Anantharaman K."/>
            <person name="Brown C.T."/>
            <person name="Hug L.A."/>
            <person name="Sharon I."/>
            <person name="Castelle C.J."/>
            <person name="Probst A.J."/>
            <person name="Thomas B.C."/>
            <person name="Singh A."/>
            <person name="Wilkins M.J."/>
            <person name="Karaoz U."/>
            <person name="Brodie E.L."/>
            <person name="Williams K.H."/>
            <person name="Hubbard S.S."/>
            <person name="Banfield J.F."/>
        </authorList>
    </citation>
    <scope>NUCLEOTIDE SEQUENCE [LARGE SCALE GENOMIC DNA]</scope>
</reference>
<evidence type="ECO:0000256" key="1">
    <source>
        <dbReference type="ARBA" id="ARBA00022908"/>
    </source>
</evidence>
<evidence type="ECO:0000256" key="4">
    <source>
        <dbReference type="PROSITE-ProRule" id="PRU01248"/>
    </source>
</evidence>
<dbReference type="InterPro" id="IPR013762">
    <property type="entry name" value="Integrase-like_cat_sf"/>
</dbReference>
<dbReference type="SUPFAM" id="SSF56349">
    <property type="entry name" value="DNA breaking-rejoining enzymes"/>
    <property type="match status" value="1"/>
</dbReference>
<feature type="domain" description="Core-binding (CB)" evidence="6">
    <location>
        <begin position="1"/>
        <end position="92"/>
    </location>
</feature>
<proteinExistence type="predicted"/>
<comment type="caution">
    <text evidence="7">The sequence shown here is derived from an EMBL/GenBank/DDBJ whole genome shotgun (WGS) entry which is preliminary data.</text>
</comment>
<keyword evidence="2 4" id="KW-0238">DNA-binding</keyword>
<dbReference type="Gene3D" id="1.10.443.10">
    <property type="entry name" value="Intergrase catalytic core"/>
    <property type="match status" value="1"/>
</dbReference>
<sequence>MEIAGLAEQFLDFLKYRGLSHKTIERHVANLKDFIPWLDNRKITKEVLREFIIHCRERKPRTTNGLSKEAGLSPYSINSLVSTLKLFTRFLWTEKGYLKEDLSGVIKSLPAKPFFPNLLTIAEVKALINCPRKSDKYHSWVDLTPYNFFFELLACTGLRKFEAMGLKVQDIDFVEAVIRVNIAKGNKARLVPLPRDLGGRFYLWFQERKARPNEYIFQSVVKKGRMVGYHTLVDEIKRRARLLGINKRVHLHLLRHSFITELIKADAPAMKVARIVGHSSLQTTLRYTHLVVDDLKDTIEAHPLNKRKEESQIIPSYLYKEKLLS</sequence>
<accession>A0A1G1W9C6</accession>
<dbReference type="InterPro" id="IPR011010">
    <property type="entry name" value="DNA_brk_join_enz"/>
</dbReference>
<dbReference type="InterPro" id="IPR044068">
    <property type="entry name" value="CB"/>
</dbReference>
<evidence type="ECO:0000313" key="7">
    <source>
        <dbReference type="EMBL" id="OGY24265.1"/>
    </source>
</evidence>
<evidence type="ECO:0000313" key="8">
    <source>
        <dbReference type="Proteomes" id="UP000176631"/>
    </source>
</evidence>
<evidence type="ECO:0000256" key="2">
    <source>
        <dbReference type="ARBA" id="ARBA00023125"/>
    </source>
</evidence>
<dbReference type="PANTHER" id="PTHR30349:SF81">
    <property type="entry name" value="TYROSINE RECOMBINASE XERC"/>
    <property type="match status" value="1"/>
</dbReference>
<name>A0A1G1W9C6_9BACT</name>
<dbReference type="Pfam" id="PF02899">
    <property type="entry name" value="Phage_int_SAM_1"/>
    <property type="match status" value="1"/>
</dbReference>
<dbReference type="Gene3D" id="1.10.150.130">
    <property type="match status" value="1"/>
</dbReference>
<dbReference type="GO" id="GO:0006310">
    <property type="term" value="P:DNA recombination"/>
    <property type="evidence" value="ECO:0007669"/>
    <property type="project" value="UniProtKB-KW"/>
</dbReference>